<feature type="domain" description="Endonuclease/exonuclease/phosphatase" evidence="1">
    <location>
        <begin position="31"/>
        <end position="101"/>
    </location>
</feature>
<dbReference type="InterPro" id="IPR005135">
    <property type="entry name" value="Endo/exonuclease/phosphatase"/>
</dbReference>
<evidence type="ECO:0000313" key="3">
    <source>
        <dbReference type="Proteomes" id="UP001634394"/>
    </source>
</evidence>
<dbReference type="PANTHER" id="PTHR33395">
    <property type="entry name" value="TRANSCRIPTASE, PUTATIVE-RELATED-RELATED"/>
    <property type="match status" value="1"/>
</dbReference>
<gene>
    <name evidence="2" type="ORF">ACJMK2_018072</name>
</gene>
<sequence length="103" mass="11671">MSSDEVKLETNCELSWSKIQVQGSKPLYTGCFYRQPNNESTPLEQLNGSLSKLSHGQNLPNILLTGDFNAPDIQWDSNNTIRTPQQYNRDVNETLLNIVNEQS</sequence>
<comment type="caution">
    <text evidence="2">The sequence shown here is derived from an EMBL/GenBank/DDBJ whole genome shotgun (WGS) entry which is preliminary data.</text>
</comment>
<dbReference type="PANTHER" id="PTHR33395:SF22">
    <property type="entry name" value="REVERSE TRANSCRIPTASE DOMAIN-CONTAINING PROTEIN"/>
    <property type="match status" value="1"/>
</dbReference>
<organism evidence="2 3">
    <name type="scientific">Sinanodonta woodiana</name>
    <name type="common">Chinese pond mussel</name>
    <name type="synonym">Anodonta woodiana</name>
    <dbReference type="NCBI Taxonomy" id="1069815"/>
    <lineage>
        <taxon>Eukaryota</taxon>
        <taxon>Metazoa</taxon>
        <taxon>Spiralia</taxon>
        <taxon>Lophotrochozoa</taxon>
        <taxon>Mollusca</taxon>
        <taxon>Bivalvia</taxon>
        <taxon>Autobranchia</taxon>
        <taxon>Heteroconchia</taxon>
        <taxon>Palaeoheterodonta</taxon>
        <taxon>Unionida</taxon>
        <taxon>Unionoidea</taxon>
        <taxon>Unionidae</taxon>
        <taxon>Unioninae</taxon>
        <taxon>Sinanodonta</taxon>
    </lineage>
</organism>
<name>A0ABD3UG80_SINWO</name>
<dbReference type="InterPro" id="IPR036691">
    <property type="entry name" value="Endo/exonu/phosph_ase_sf"/>
</dbReference>
<dbReference type="AlphaFoldDB" id="A0ABD3UG80"/>
<accession>A0ABD3UG80</accession>
<evidence type="ECO:0000313" key="2">
    <source>
        <dbReference type="EMBL" id="KAL3847143.1"/>
    </source>
</evidence>
<reference evidence="2 3" key="1">
    <citation type="submission" date="2024-11" db="EMBL/GenBank/DDBJ databases">
        <title>Chromosome-level genome assembly of the freshwater bivalve Anodonta woodiana.</title>
        <authorList>
            <person name="Chen X."/>
        </authorList>
    </citation>
    <scope>NUCLEOTIDE SEQUENCE [LARGE SCALE GENOMIC DNA]</scope>
    <source>
        <strain evidence="2">MN2024</strain>
        <tissue evidence="2">Gills</tissue>
    </source>
</reference>
<dbReference type="Proteomes" id="UP001634394">
    <property type="component" value="Unassembled WGS sequence"/>
</dbReference>
<proteinExistence type="predicted"/>
<dbReference type="EMBL" id="JBJQND010000016">
    <property type="protein sequence ID" value="KAL3847143.1"/>
    <property type="molecule type" value="Genomic_DNA"/>
</dbReference>
<dbReference type="Gene3D" id="3.60.10.10">
    <property type="entry name" value="Endonuclease/exonuclease/phosphatase"/>
    <property type="match status" value="1"/>
</dbReference>
<dbReference type="SUPFAM" id="SSF56219">
    <property type="entry name" value="DNase I-like"/>
    <property type="match status" value="1"/>
</dbReference>
<evidence type="ECO:0000259" key="1">
    <source>
        <dbReference type="Pfam" id="PF14529"/>
    </source>
</evidence>
<keyword evidence="3" id="KW-1185">Reference proteome</keyword>
<protein>
    <recommendedName>
        <fullName evidence="1">Endonuclease/exonuclease/phosphatase domain-containing protein</fullName>
    </recommendedName>
</protein>
<dbReference type="Pfam" id="PF14529">
    <property type="entry name" value="Exo_endo_phos_2"/>
    <property type="match status" value="1"/>
</dbReference>